<protein>
    <submittedName>
        <fullName evidence="1">Uncharacterized protein</fullName>
    </submittedName>
</protein>
<accession>A0ACB8TG59</accession>
<dbReference type="Proteomes" id="UP000814140">
    <property type="component" value="Unassembled WGS sequence"/>
</dbReference>
<gene>
    <name evidence="1" type="ORF">BV25DRAFT_1102694</name>
</gene>
<evidence type="ECO:0000313" key="2">
    <source>
        <dbReference type="Proteomes" id="UP000814140"/>
    </source>
</evidence>
<organism evidence="1 2">
    <name type="scientific">Artomyces pyxidatus</name>
    <dbReference type="NCBI Taxonomy" id="48021"/>
    <lineage>
        <taxon>Eukaryota</taxon>
        <taxon>Fungi</taxon>
        <taxon>Dikarya</taxon>
        <taxon>Basidiomycota</taxon>
        <taxon>Agaricomycotina</taxon>
        <taxon>Agaricomycetes</taxon>
        <taxon>Russulales</taxon>
        <taxon>Auriscalpiaceae</taxon>
        <taxon>Artomyces</taxon>
    </lineage>
</organism>
<evidence type="ECO:0000313" key="1">
    <source>
        <dbReference type="EMBL" id="KAI0067427.1"/>
    </source>
</evidence>
<sequence length="152" mass="16538">MMLYQSRDDILRGLRAYVSDFLGGFIHEHTGQEMLAMKIGIEGVLGLNFSPVCFPVIECGQIVARFSCAHQLAIPIATGPSPSGTATPPADSSQGSGQVTLKSTPATELSPACDPIILNRNMAGEFELRIMEDHDHPMFRGHRTVLRFRLVG</sequence>
<dbReference type="EMBL" id="MU277190">
    <property type="protein sequence ID" value="KAI0067427.1"/>
    <property type="molecule type" value="Genomic_DNA"/>
</dbReference>
<reference evidence="1" key="2">
    <citation type="journal article" date="2022" name="New Phytol.">
        <title>Evolutionary transition to the ectomycorrhizal habit in the genomes of a hyperdiverse lineage of mushroom-forming fungi.</title>
        <authorList>
            <person name="Looney B."/>
            <person name="Miyauchi S."/>
            <person name="Morin E."/>
            <person name="Drula E."/>
            <person name="Courty P.E."/>
            <person name="Kohler A."/>
            <person name="Kuo A."/>
            <person name="LaButti K."/>
            <person name="Pangilinan J."/>
            <person name="Lipzen A."/>
            <person name="Riley R."/>
            <person name="Andreopoulos W."/>
            <person name="He G."/>
            <person name="Johnson J."/>
            <person name="Nolan M."/>
            <person name="Tritt A."/>
            <person name="Barry K.W."/>
            <person name="Grigoriev I.V."/>
            <person name="Nagy L.G."/>
            <person name="Hibbett D."/>
            <person name="Henrissat B."/>
            <person name="Matheny P.B."/>
            <person name="Labbe J."/>
            <person name="Martin F.M."/>
        </authorList>
    </citation>
    <scope>NUCLEOTIDE SEQUENCE</scope>
    <source>
        <strain evidence="1">HHB10654</strain>
    </source>
</reference>
<keyword evidence="2" id="KW-1185">Reference proteome</keyword>
<proteinExistence type="predicted"/>
<comment type="caution">
    <text evidence="1">The sequence shown here is derived from an EMBL/GenBank/DDBJ whole genome shotgun (WGS) entry which is preliminary data.</text>
</comment>
<reference evidence="1" key="1">
    <citation type="submission" date="2021-03" db="EMBL/GenBank/DDBJ databases">
        <authorList>
            <consortium name="DOE Joint Genome Institute"/>
            <person name="Ahrendt S."/>
            <person name="Looney B.P."/>
            <person name="Miyauchi S."/>
            <person name="Morin E."/>
            <person name="Drula E."/>
            <person name="Courty P.E."/>
            <person name="Chicoki N."/>
            <person name="Fauchery L."/>
            <person name="Kohler A."/>
            <person name="Kuo A."/>
            <person name="Labutti K."/>
            <person name="Pangilinan J."/>
            <person name="Lipzen A."/>
            <person name="Riley R."/>
            <person name="Andreopoulos W."/>
            <person name="He G."/>
            <person name="Johnson J."/>
            <person name="Barry K.W."/>
            <person name="Grigoriev I.V."/>
            <person name="Nagy L."/>
            <person name="Hibbett D."/>
            <person name="Henrissat B."/>
            <person name="Matheny P.B."/>
            <person name="Labbe J."/>
            <person name="Martin F."/>
        </authorList>
    </citation>
    <scope>NUCLEOTIDE SEQUENCE</scope>
    <source>
        <strain evidence="1">HHB10654</strain>
    </source>
</reference>
<name>A0ACB8TG59_9AGAM</name>